<dbReference type="InterPro" id="IPR039319">
    <property type="entry name" value="ELF3-like"/>
</dbReference>
<dbReference type="AlphaFoldDB" id="A0AAD3XNI8"/>
<evidence type="ECO:0000256" key="1">
    <source>
        <dbReference type="SAM" id="MobiDB-lite"/>
    </source>
</evidence>
<proteinExistence type="predicted"/>
<feature type="region of interest" description="Disordered" evidence="1">
    <location>
        <begin position="172"/>
        <end position="195"/>
    </location>
</feature>
<protein>
    <submittedName>
        <fullName evidence="2">Uncharacterized protein</fullName>
    </submittedName>
</protein>
<dbReference type="PANTHER" id="PTHR34281:SF2">
    <property type="entry name" value="PROTEIN EARLY FLOWERING 3"/>
    <property type="match status" value="1"/>
</dbReference>
<dbReference type="EMBL" id="BSYO01000010">
    <property type="protein sequence ID" value="GMH10786.1"/>
    <property type="molecule type" value="Genomic_DNA"/>
</dbReference>
<feature type="compositionally biased region" description="Polar residues" evidence="1">
    <location>
        <begin position="181"/>
        <end position="195"/>
    </location>
</feature>
<feature type="compositionally biased region" description="Polar residues" evidence="1">
    <location>
        <begin position="542"/>
        <end position="559"/>
    </location>
</feature>
<comment type="caution">
    <text evidence="2">The sequence shown here is derived from an EMBL/GenBank/DDBJ whole genome shotgun (WGS) entry which is preliminary data.</text>
</comment>
<gene>
    <name evidence="2" type="ORF">Nepgr_012627</name>
</gene>
<dbReference type="Proteomes" id="UP001279734">
    <property type="component" value="Unassembled WGS sequence"/>
</dbReference>
<organism evidence="2 3">
    <name type="scientific">Nepenthes gracilis</name>
    <name type="common">Slender pitcher plant</name>
    <dbReference type="NCBI Taxonomy" id="150966"/>
    <lineage>
        <taxon>Eukaryota</taxon>
        <taxon>Viridiplantae</taxon>
        <taxon>Streptophyta</taxon>
        <taxon>Embryophyta</taxon>
        <taxon>Tracheophyta</taxon>
        <taxon>Spermatophyta</taxon>
        <taxon>Magnoliopsida</taxon>
        <taxon>eudicotyledons</taxon>
        <taxon>Gunneridae</taxon>
        <taxon>Pentapetalae</taxon>
        <taxon>Caryophyllales</taxon>
        <taxon>Nepenthaceae</taxon>
        <taxon>Nepenthes</taxon>
    </lineage>
</organism>
<dbReference type="PANTHER" id="PTHR34281">
    <property type="entry name" value="PROTEIN EARLY FLOWERING 3"/>
    <property type="match status" value="1"/>
</dbReference>
<evidence type="ECO:0000313" key="2">
    <source>
        <dbReference type="EMBL" id="GMH10786.1"/>
    </source>
</evidence>
<accession>A0AAD3XNI8</accession>
<feature type="region of interest" description="Disordered" evidence="1">
    <location>
        <begin position="241"/>
        <end position="264"/>
    </location>
</feature>
<feature type="region of interest" description="Disordered" evidence="1">
    <location>
        <begin position="1"/>
        <end position="31"/>
    </location>
</feature>
<reference evidence="2" key="1">
    <citation type="submission" date="2023-05" db="EMBL/GenBank/DDBJ databases">
        <title>Nepenthes gracilis genome sequencing.</title>
        <authorList>
            <person name="Fukushima K."/>
        </authorList>
    </citation>
    <scope>NUCLEOTIDE SEQUENCE</scope>
    <source>
        <strain evidence="2">SING2019-196</strain>
    </source>
</reference>
<dbReference type="GO" id="GO:2000028">
    <property type="term" value="P:regulation of photoperiodism, flowering"/>
    <property type="evidence" value="ECO:0007669"/>
    <property type="project" value="InterPro"/>
</dbReference>
<evidence type="ECO:0000313" key="3">
    <source>
        <dbReference type="Proteomes" id="UP001279734"/>
    </source>
</evidence>
<name>A0AAD3XNI8_NEPGR</name>
<sequence length="658" mass="71655">MKRGKDGEKVMGPMFPRIHVNDANKGGGPQVPPRNKMALYEQFSIPSHRYNPGVSRINPNSNSNTDPTASTNQWLQGMTRERSRYFPPYQPPLAPTHLASEFPIHHRDVGNVSTPVAQDEWRKKPVDEEDFMVPIFCEYSRQDVRKQDENNSREFVSNVNCAVKDSSDLLARDMADGPSQKDISTSQEHQAKNTVSRLGDTNACLWQEHESISPAIGTICGDGVSNISSKDTEEGVALGMDLDSHIGPGNGRPNEINNGSQSLRDDNHVSLQRENVDRGDDVSEISMVDSPSGLDISPDDVVGIIGLKHFWKARRAIVNQQRVFAVQVFELHRLIKVQKLIAGLPHLPLDGSSYVGKASLTGSSAIIFSPDSAVNALVHTTEKKDDSPKDSDKMECSTENAVGKALISSSQNSTRFSDYCPLYGNPSSVPIIADTKMTPWCFPQPAYQWLVPVMSPSEGLIYKPYSRPGFMGPVGVCGPFGVNTSFGNFFNPAYSFPAPHYHEGIGVPPSVFNGQGCFPAYGMPVMNSAISGLGMEQMNRVSRSNPNAQMGQNQTSCNMPTLKKSASRESELQDSSASNPAGQAQGVGVGLIAGGGDALPLFSAAPSTQASEEAPQSPELDQPSRVIRVVPRNPRSATESATRILRSIQEERKHHDFH</sequence>
<feature type="region of interest" description="Disordered" evidence="1">
    <location>
        <begin position="600"/>
        <end position="642"/>
    </location>
</feature>
<keyword evidence="3" id="KW-1185">Reference proteome</keyword>
<feature type="region of interest" description="Disordered" evidence="1">
    <location>
        <begin position="542"/>
        <end position="583"/>
    </location>
</feature>